<comment type="caution">
    <text evidence="1">The sequence shown here is derived from an EMBL/GenBank/DDBJ whole genome shotgun (WGS) entry which is preliminary data.</text>
</comment>
<evidence type="ECO:0000313" key="1">
    <source>
        <dbReference type="EMBL" id="PSR27934.1"/>
    </source>
</evidence>
<accession>A0A2T2X0C2</accession>
<dbReference type="AlphaFoldDB" id="A0A2T2X0C2"/>
<protein>
    <submittedName>
        <fullName evidence="1">Uncharacterized protein</fullName>
    </submittedName>
</protein>
<organism evidence="1 2">
    <name type="scientific">Sulfobacillus thermosulfidooxidans</name>
    <dbReference type="NCBI Taxonomy" id="28034"/>
    <lineage>
        <taxon>Bacteria</taxon>
        <taxon>Bacillati</taxon>
        <taxon>Bacillota</taxon>
        <taxon>Clostridia</taxon>
        <taxon>Eubacteriales</taxon>
        <taxon>Clostridiales Family XVII. Incertae Sedis</taxon>
        <taxon>Sulfobacillus</taxon>
    </lineage>
</organism>
<dbReference type="EMBL" id="PXYX01000009">
    <property type="protein sequence ID" value="PSR27934.1"/>
    <property type="molecule type" value="Genomic_DNA"/>
</dbReference>
<proteinExistence type="predicted"/>
<reference evidence="1 2" key="1">
    <citation type="journal article" date="2014" name="BMC Genomics">
        <title>Comparison of environmental and isolate Sulfobacillus genomes reveals diverse carbon, sulfur, nitrogen, and hydrogen metabolisms.</title>
        <authorList>
            <person name="Justice N.B."/>
            <person name="Norman A."/>
            <person name="Brown C.T."/>
            <person name="Singh A."/>
            <person name="Thomas B.C."/>
            <person name="Banfield J.F."/>
        </authorList>
    </citation>
    <scope>NUCLEOTIDE SEQUENCE [LARGE SCALE GENOMIC DNA]</scope>
    <source>
        <strain evidence="1">AMDSBA5</strain>
    </source>
</reference>
<dbReference type="Proteomes" id="UP000242705">
    <property type="component" value="Unassembled WGS sequence"/>
</dbReference>
<sequence>MEWFSEFIIDGDRYRNDDVAPARARTDHQQKDGLLLPGDRHLQGQLLRSPEIAVANQAVTGPNPFRQNTLRQTIAFSPFVASLISWGSPYADACVMKRFIGLKRPVNRSLCIMGRVSGFERENFPDEIY</sequence>
<name>A0A2T2X0C2_SULTH</name>
<gene>
    <name evidence="1" type="ORF">C7B47_06545</name>
</gene>
<evidence type="ECO:0000313" key="2">
    <source>
        <dbReference type="Proteomes" id="UP000242705"/>
    </source>
</evidence>